<protein>
    <recommendedName>
        <fullName evidence="1">Hemerythrin-like domain-containing protein</fullName>
    </recommendedName>
</protein>
<dbReference type="Gene3D" id="1.20.120.520">
    <property type="entry name" value="nmb1532 protein domain like"/>
    <property type="match status" value="1"/>
</dbReference>
<dbReference type="STRING" id="551991.SAMN05192529_11917"/>
<accession>A0A1H4B8W1</accession>
<proteinExistence type="predicted"/>
<gene>
    <name evidence="2" type="ORF">SAMN05192529_11917</name>
</gene>
<dbReference type="RefSeq" id="WP_091399870.1">
    <property type="nucleotide sequence ID" value="NZ_FNQY01000019.1"/>
</dbReference>
<dbReference type="OrthoDB" id="9793254at2"/>
<name>A0A1H4B8W1_9BACT</name>
<evidence type="ECO:0000313" key="2">
    <source>
        <dbReference type="EMBL" id="SEA44504.1"/>
    </source>
</evidence>
<dbReference type="Proteomes" id="UP000199041">
    <property type="component" value="Unassembled WGS sequence"/>
</dbReference>
<evidence type="ECO:0000259" key="1">
    <source>
        <dbReference type="Pfam" id="PF01814"/>
    </source>
</evidence>
<organism evidence="2 3">
    <name type="scientific">Arachidicoccus rhizosphaerae</name>
    <dbReference type="NCBI Taxonomy" id="551991"/>
    <lineage>
        <taxon>Bacteria</taxon>
        <taxon>Pseudomonadati</taxon>
        <taxon>Bacteroidota</taxon>
        <taxon>Chitinophagia</taxon>
        <taxon>Chitinophagales</taxon>
        <taxon>Chitinophagaceae</taxon>
        <taxon>Arachidicoccus</taxon>
    </lineage>
</organism>
<sequence>MAPIKRSEYLKPLSREHHYSLLFGWKLRQGISRGVSIDRMVDYIRYFELHMLIPHFKEEETCLFIYSDSPYVQQALDEHRHILSIIATMKVEPGTTHYADLEALASLVDSHVRFEERQLFPYFEQNLTQAQLEAVAAAIKDGPAVGDDFEDNFWESPKN</sequence>
<dbReference type="Pfam" id="PF01814">
    <property type="entry name" value="Hemerythrin"/>
    <property type="match status" value="1"/>
</dbReference>
<feature type="domain" description="Hemerythrin-like" evidence="1">
    <location>
        <begin position="37"/>
        <end position="122"/>
    </location>
</feature>
<evidence type="ECO:0000313" key="3">
    <source>
        <dbReference type="Proteomes" id="UP000199041"/>
    </source>
</evidence>
<dbReference type="InterPro" id="IPR012312">
    <property type="entry name" value="Hemerythrin-like"/>
</dbReference>
<dbReference type="EMBL" id="FNQY01000019">
    <property type="protein sequence ID" value="SEA44504.1"/>
    <property type="molecule type" value="Genomic_DNA"/>
</dbReference>
<dbReference type="AlphaFoldDB" id="A0A1H4B8W1"/>
<keyword evidence="3" id="KW-1185">Reference proteome</keyword>
<reference evidence="2 3" key="1">
    <citation type="submission" date="2016-10" db="EMBL/GenBank/DDBJ databases">
        <authorList>
            <person name="de Groot N.N."/>
        </authorList>
    </citation>
    <scope>NUCLEOTIDE SEQUENCE [LARGE SCALE GENOMIC DNA]</scope>
    <source>
        <strain evidence="2 3">Vu-144</strain>
    </source>
</reference>